<name>A0ABV0CZF2_9SPHN</name>
<accession>A0ABV0CZF2</accession>
<evidence type="ECO:0000313" key="3">
    <source>
        <dbReference type="Proteomes" id="UP001484535"/>
    </source>
</evidence>
<dbReference type="Gene3D" id="2.40.70.10">
    <property type="entry name" value="Acid Proteases"/>
    <property type="match status" value="1"/>
</dbReference>
<dbReference type="PANTHER" id="PTHR38037">
    <property type="entry name" value="ZN_PROTEASE DOMAIN-CONTAINING PROTEIN"/>
    <property type="match status" value="1"/>
</dbReference>
<sequence>MPKRAPAKPALAAKTVGWLEHVDLPELGLYGEKAKIDTGARTSSLHVDRIAPYIDENGQHRAKITKYVRHAGERRKTVHWDVEIRDFRSVKSSNGAVEERVVIATMLKLGTVARKREFTLTNRKEMRYQILVGRKGLGKLFLVDPSAKFLLDELPAKAKDPTA</sequence>
<feature type="domain" description="Retropepsin-like aspartic endopeptidase" evidence="1">
    <location>
        <begin position="16"/>
        <end position="150"/>
    </location>
</feature>
<organism evidence="2 3">
    <name type="scientific">Aurantiacibacter flavus</name>
    <dbReference type="NCBI Taxonomy" id="3145232"/>
    <lineage>
        <taxon>Bacteria</taxon>
        <taxon>Pseudomonadati</taxon>
        <taxon>Pseudomonadota</taxon>
        <taxon>Alphaproteobacteria</taxon>
        <taxon>Sphingomonadales</taxon>
        <taxon>Erythrobacteraceae</taxon>
        <taxon>Aurantiacibacter</taxon>
    </lineage>
</organism>
<dbReference type="InterPro" id="IPR021109">
    <property type="entry name" value="Peptidase_aspartic_dom_sf"/>
</dbReference>
<evidence type="ECO:0000259" key="1">
    <source>
        <dbReference type="Pfam" id="PF05618"/>
    </source>
</evidence>
<dbReference type="Proteomes" id="UP001484535">
    <property type="component" value="Unassembled WGS sequence"/>
</dbReference>
<reference evidence="2 3" key="1">
    <citation type="submission" date="2024-05" db="EMBL/GenBank/DDBJ databases">
        <authorList>
            <person name="Park S."/>
        </authorList>
    </citation>
    <scope>NUCLEOTIDE SEQUENCE [LARGE SCALE GENOMIC DNA]</scope>
    <source>
        <strain evidence="2 3">DGU5</strain>
    </source>
</reference>
<dbReference type="PANTHER" id="PTHR38037:SF2">
    <property type="entry name" value="ATP-DEPENDENT ZINC PROTEASE DOMAIN-CONTAINING PROTEIN-RELATED"/>
    <property type="match status" value="1"/>
</dbReference>
<dbReference type="Pfam" id="PF05618">
    <property type="entry name" value="Zn_protease"/>
    <property type="match status" value="1"/>
</dbReference>
<dbReference type="SUPFAM" id="SSF50630">
    <property type="entry name" value="Acid proteases"/>
    <property type="match status" value="1"/>
</dbReference>
<evidence type="ECO:0000313" key="2">
    <source>
        <dbReference type="EMBL" id="MEN7537986.1"/>
    </source>
</evidence>
<dbReference type="EMBL" id="JBDLBR010000004">
    <property type="protein sequence ID" value="MEN7537986.1"/>
    <property type="molecule type" value="Genomic_DNA"/>
</dbReference>
<keyword evidence="3" id="KW-1185">Reference proteome</keyword>
<dbReference type="RefSeq" id="WP_346785441.1">
    <property type="nucleotide sequence ID" value="NZ_JBDLBR010000004.1"/>
</dbReference>
<protein>
    <submittedName>
        <fullName evidence="2">RimK/LysX family protein</fullName>
    </submittedName>
</protein>
<proteinExistence type="predicted"/>
<comment type="caution">
    <text evidence="2">The sequence shown here is derived from an EMBL/GenBank/DDBJ whole genome shotgun (WGS) entry which is preliminary data.</text>
</comment>
<gene>
    <name evidence="2" type="ORF">ABDJ38_12460</name>
</gene>
<dbReference type="InterPro" id="IPR008503">
    <property type="entry name" value="Asp_endopeptidase"/>
</dbReference>